<keyword evidence="1" id="KW-0479">Metal-binding</keyword>
<dbReference type="InterPro" id="IPR013087">
    <property type="entry name" value="Znf_C2H2_type"/>
</dbReference>
<organism evidence="4 5">
    <name type="scientific">Ficus carica</name>
    <name type="common">Common fig</name>
    <dbReference type="NCBI Taxonomy" id="3494"/>
    <lineage>
        <taxon>Eukaryota</taxon>
        <taxon>Viridiplantae</taxon>
        <taxon>Streptophyta</taxon>
        <taxon>Embryophyta</taxon>
        <taxon>Tracheophyta</taxon>
        <taxon>Spermatophyta</taxon>
        <taxon>Magnoliopsida</taxon>
        <taxon>eudicotyledons</taxon>
        <taxon>Gunneridae</taxon>
        <taxon>Pentapetalae</taxon>
        <taxon>rosids</taxon>
        <taxon>fabids</taxon>
        <taxon>Rosales</taxon>
        <taxon>Moraceae</taxon>
        <taxon>Ficeae</taxon>
        <taxon>Ficus</taxon>
    </lineage>
</organism>
<dbReference type="PANTHER" id="PTHR47593:SF9">
    <property type="entry name" value="C2H2-TYPE DOMAIN-CONTAINING PROTEIN"/>
    <property type="match status" value="1"/>
</dbReference>
<keyword evidence="1" id="KW-0862">Zinc</keyword>
<feature type="compositionally biased region" description="Polar residues" evidence="2">
    <location>
        <begin position="19"/>
        <end position="28"/>
    </location>
</feature>
<protein>
    <recommendedName>
        <fullName evidence="3">C2H2-type domain-containing protein</fullName>
    </recommendedName>
</protein>
<dbReference type="PROSITE" id="PS50157">
    <property type="entry name" value="ZINC_FINGER_C2H2_2"/>
    <property type="match status" value="1"/>
</dbReference>
<evidence type="ECO:0000256" key="1">
    <source>
        <dbReference type="PROSITE-ProRule" id="PRU00042"/>
    </source>
</evidence>
<feature type="compositionally biased region" description="Acidic residues" evidence="2">
    <location>
        <begin position="48"/>
        <end position="58"/>
    </location>
</feature>
<evidence type="ECO:0000259" key="3">
    <source>
        <dbReference type="PROSITE" id="PS50157"/>
    </source>
</evidence>
<keyword evidence="1" id="KW-0863">Zinc-finger</keyword>
<dbReference type="InterPro" id="IPR053266">
    <property type="entry name" value="Zinc_finger_protein_7"/>
</dbReference>
<dbReference type="InterPro" id="IPR036236">
    <property type="entry name" value="Znf_C2H2_sf"/>
</dbReference>
<sequence length="261" mass="28409">MIFTSELEEEAAANELSDHQTNNSNNIQLDLESRTSENEEIRGSADDHDQDQDQDDNLGDWLSLGLNNNNNNNNNNNKTSQSFTARDSSCGDDQPQSPRPAASGGANKVFSCNFCMRKFYSSQALGGHQNAHKRERGAAKRYQVSHRMMMNTMGFSPFTSSHVAVAARSLGVRPHSLVHKPGREASSPAAAARFTEADTGGFGMPWNSVPFMIEDPVDLVWPGSFRVGKLPKQASHAQIIHNSCSTGSTGGGSKLDLNLRL</sequence>
<accession>A0AA87ZIG9</accession>
<dbReference type="SUPFAM" id="SSF57667">
    <property type="entry name" value="beta-beta-alpha zinc fingers"/>
    <property type="match status" value="1"/>
</dbReference>
<dbReference type="AlphaFoldDB" id="A0AA87ZIG9"/>
<evidence type="ECO:0000256" key="2">
    <source>
        <dbReference type="SAM" id="MobiDB-lite"/>
    </source>
</evidence>
<dbReference type="PROSITE" id="PS00028">
    <property type="entry name" value="ZINC_FINGER_C2H2_1"/>
    <property type="match status" value="1"/>
</dbReference>
<reference evidence="4" key="1">
    <citation type="submission" date="2023-07" db="EMBL/GenBank/DDBJ databases">
        <title>draft genome sequence of fig (Ficus carica).</title>
        <authorList>
            <person name="Takahashi T."/>
            <person name="Nishimura K."/>
        </authorList>
    </citation>
    <scope>NUCLEOTIDE SEQUENCE</scope>
</reference>
<dbReference type="Proteomes" id="UP001187192">
    <property type="component" value="Unassembled WGS sequence"/>
</dbReference>
<keyword evidence="5" id="KW-1185">Reference proteome</keyword>
<dbReference type="Gene3D" id="3.30.160.60">
    <property type="entry name" value="Classic Zinc Finger"/>
    <property type="match status" value="1"/>
</dbReference>
<feature type="region of interest" description="Disordered" evidence="2">
    <location>
        <begin position="1"/>
        <end position="105"/>
    </location>
</feature>
<feature type="compositionally biased region" description="Polar residues" evidence="2">
    <location>
        <begin position="78"/>
        <end position="87"/>
    </location>
</feature>
<comment type="caution">
    <text evidence="4">The sequence shown here is derived from an EMBL/GenBank/DDBJ whole genome shotgun (WGS) entry which is preliminary data.</text>
</comment>
<dbReference type="GO" id="GO:0008270">
    <property type="term" value="F:zinc ion binding"/>
    <property type="evidence" value="ECO:0007669"/>
    <property type="project" value="UniProtKB-KW"/>
</dbReference>
<feature type="compositionally biased region" description="Basic and acidic residues" evidence="2">
    <location>
        <begin position="31"/>
        <end position="47"/>
    </location>
</feature>
<evidence type="ECO:0000313" key="5">
    <source>
        <dbReference type="Proteomes" id="UP001187192"/>
    </source>
</evidence>
<feature type="compositionally biased region" description="Low complexity" evidence="2">
    <location>
        <begin position="67"/>
        <end position="77"/>
    </location>
</feature>
<feature type="domain" description="C2H2-type" evidence="3">
    <location>
        <begin position="110"/>
        <end position="137"/>
    </location>
</feature>
<dbReference type="EMBL" id="BTGU01000004">
    <property type="protein sequence ID" value="GMN34472.1"/>
    <property type="molecule type" value="Genomic_DNA"/>
</dbReference>
<feature type="compositionally biased region" description="Acidic residues" evidence="2">
    <location>
        <begin position="1"/>
        <end position="12"/>
    </location>
</feature>
<proteinExistence type="predicted"/>
<evidence type="ECO:0000313" key="4">
    <source>
        <dbReference type="EMBL" id="GMN34472.1"/>
    </source>
</evidence>
<dbReference type="PANTHER" id="PTHR47593">
    <property type="entry name" value="ZINC FINGER PROTEIN 4-LIKE"/>
    <property type="match status" value="1"/>
</dbReference>
<gene>
    <name evidence="4" type="ORF">TIFTF001_004704</name>
</gene>
<name>A0AA87ZIG9_FICCA</name>